<name>A0A0V0T8X5_9BILA</name>
<evidence type="ECO:0000313" key="2">
    <source>
        <dbReference type="Proteomes" id="UP000055048"/>
    </source>
</evidence>
<sequence length="150" mass="17290">MNVKLWLDRLKNYLIDCEMAQSRWTTVGLSFFGDDVLARLVDLGVSAECTFDEICACLLERYAHSENVLLLRAAFQRRKQGLTENVTEFPDGLQRLAHKLSVNETTLRIILLWGCNSRCCCLPFSFSAYFQDVVKFSRQYEESARIFACL</sequence>
<evidence type="ECO:0000313" key="1">
    <source>
        <dbReference type="EMBL" id="KRX35487.1"/>
    </source>
</evidence>
<dbReference type="OrthoDB" id="10507733at2759"/>
<dbReference type="AlphaFoldDB" id="A0A0V0T8X5"/>
<dbReference type="Proteomes" id="UP000055048">
    <property type="component" value="Unassembled WGS sequence"/>
</dbReference>
<comment type="caution">
    <text evidence="1">The sequence shown here is derived from an EMBL/GenBank/DDBJ whole genome shotgun (WGS) entry which is preliminary data.</text>
</comment>
<dbReference type="STRING" id="144512.A0A0V0T8X5"/>
<keyword evidence="2" id="KW-1185">Reference proteome</keyword>
<reference evidence="1 2" key="1">
    <citation type="submission" date="2015-01" db="EMBL/GenBank/DDBJ databases">
        <title>Evolution of Trichinella species and genotypes.</title>
        <authorList>
            <person name="Korhonen P.K."/>
            <person name="Edoardo P."/>
            <person name="Giuseppe L.R."/>
            <person name="Gasser R.B."/>
        </authorList>
    </citation>
    <scope>NUCLEOTIDE SEQUENCE [LARGE SCALE GENOMIC DNA]</scope>
    <source>
        <strain evidence="1">ISS417</strain>
    </source>
</reference>
<organism evidence="1 2">
    <name type="scientific">Trichinella murrelli</name>
    <dbReference type="NCBI Taxonomy" id="144512"/>
    <lineage>
        <taxon>Eukaryota</taxon>
        <taxon>Metazoa</taxon>
        <taxon>Ecdysozoa</taxon>
        <taxon>Nematoda</taxon>
        <taxon>Enoplea</taxon>
        <taxon>Dorylaimia</taxon>
        <taxon>Trichinellida</taxon>
        <taxon>Trichinellidae</taxon>
        <taxon>Trichinella</taxon>
    </lineage>
</organism>
<dbReference type="EMBL" id="JYDJ01000436">
    <property type="protein sequence ID" value="KRX35487.1"/>
    <property type="molecule type" value="Genomic_DNA"/>
</dbReference>
<accession>A0A0V0T8X5</accession>
<gene>
    <name evidence="1" type="ORF">T05_11497</name>
</gene>
<protein>
    <submittedName>
        <fullName evidence="1">Uncharacterized protein</fullName>
    </submittedName>
</protein>
<proteinExistence type="predicted"/>